<reference evidence="3 4" key="1">
    <citation type="submission" date="2018-08" db="EMBL/GenBank/DDBJ databases">
        <title>Sequencing the genomes of 1000 actinobacteria strains.</title>
        <authorList>
            <person name="Klenk H.-P."/>
        </authorList>
    </citation>
    <scope>NUCLEOTIDE SEQUENCE [LARGE SCALE GENOMIC DNA]</scope>
    <source>
        <strain evidence="3 4">DSM 43927</strain>
    </source>
</reference>
<gene>
    <name evidence="3" type="ORF">DFJ69_6135</name>
</gene>
<sequence>MSRQPRLFICRCQVERADAIEQTRLTRAEMNQRIADLRAQTEERARRALTIVGLLIAALSIGTNVVLTLIATPPVARRGGPRPHASPQVLSVGGESLNEEAQGPTFRPGDNQAKGRPDART</sequence>
<evidence type="ECO:0000256" key="1">
    <source>
        <dbReference type="SAM" id="MobiDB-lite"/>
    </source>
</evidence>
<keyword evidence="2" id="KW-0812">Transmembrane</keyword>
<feature type="region of interest" description="Disordered" evidence="1">
    <location>
        <begin position="74"/>
        <end position="121"/>
    </location>
</feature>
<accession>A0A3D9T2K1</accession>
<proteinExistence type="predicted"/>
<keyword evidence="2" id="KW-1133">Transmembrane helix</keyword>
<keyword evidence="4" id="KW-1185">Reference proteome</keyword>
<name>A0A3D9T2K1_9ACTN</name>
<organism evidence="3 4">
    <name type="scientific">Thermomonospora umbrina</name>
    <dbReference type="NCBI Taxonomy" id="111806"/>
    <lineage>
        <taxon>Bacteria</taxon>
        <taxon>Bacillati</taxon>
        <taxon>Actinomycetota</taxon>
        <taxon>Actinomycetes</taxon>
        <taxon>Streptosporangiales</taxon>
        <taxon>Thermomonosporaceae</taxon>
        <taxon>Thermomonospora</taxon>
    </lineage>
</organism>
<comment type="caution">
    <text evidence="3">The sequence shown here is derived from an EMBL/GenBank/DDBJ whole genome shotgun (WGS) entry which is preliminary data.</text>
</comment>
<feature type="transmembrane region" description="Helical" evidence="2">
    <location>
        <begin position="48"/>
        <end position="71"/>
    </location>
</feature>
<dbReference type="AlphaFoldDB" id="A0A3D9T2K1"/>
<protein>
    <submittedName>
        <fullName evidence="3">Uncharacterized protein</fullName>
    </submittedName>
</protein>
<evidence type="ECO:0000313" key="3">
    <source>
        <dbReference type="EMBL" id="REF00584.1"/>
    </source>
</evidence>
<evidence type="ECO:0000313" key="4">
    <source>
        <dbReference type="Proteomes" id="UP000256661"/>
    </source>
</evidence>
<keyword evidence="2" id="KW-0472">Membrane</keyword>
<evidence type="ECO:0000256" key="2">
    <source>
        <dbReference type="SAM" id="Phobius"/>
    </source>
</evidence>
<dbReference type="EMBL" id="QTTT01000001">
    <property type="protein sequence ID" value="REF00584.1"/>
    <property type="molecule type" value="Genomic_DNA"/>
</dbReference>
<dbReference type="RefSeq" id="WP_245974819.1">
    <property type="nucleotide sequence ID" value="NZ_QTTT01000001.1"/>
</dbReference>
<dbReference type="Proteomes" id="UP000256661">
    <property type="component" value="Unassembled WGS sequence"/>
</dbReference>